<dbReference type="InterPro" id="IPR050789">
    <property type="entry name" value="Diverse_Enzym_Activities"/>
</dbReference>
<proteinExistence type="predicted"/>
<dbReference type="Proteomes" id="UP001141950">
    <property type="component" value="Unassembled WGS sequence"/>
</dbReference>
<dbReference type="RefSeq" id="WP_257451269.1">
    <property type="nucleotide sequence ID" value="NZ_JANIPJ010000023.1"/>
</dbReference>
<sequence>MTRATENVRSIPRDRCENHGLPEQRQLAVNSFMLLQNGHVTAEFWREPYRSTSPQLLYSLSKSFTSIGVGIAWDEGRLRLEDSVISFFPDKLPEDVSPNLAKMTVRHLLGMNAGHEGNIYAEVAREEDWIKAFLAMDVEHEPGTHYRYSTHSTYMLAAIIERITGESLVGYLMPRLFEPLGIDRPAWETCPKGVTAGGMGLSIRTEDIAKFGQMLLNKGTYEGRRIVSEAYIDMATREQSDNRAAASPGRIDSAQGYGYQFHLCRRGAYRGDGSFGQLCLVAPNANIVIAATSSFSSMQQLQTLLDLIDVCILDRLDAGRRCYDHGERELIHELKRLSRAALPAIRPVPDGAPSVHGRRYRMQENPERLAEIAFFASGDRLELVLIGADPHRERRLSFDFRQPVFGEDLFVKDLSEHRQDVAAYAAWEDARTLKLTLYYIETPYVITYAIAFEGETIRLHFHINVSLTLSDYQTSGTLC</sequence>
<feature type="domain" description="Beta-lactamase-related" evidence="1">
    <location>
        <begin position="26"/>
        <end position="294"/>
    </location>
</feature>
<dbReference type="Gene3D" id="3.40.710.10">
    <property type="entry name" value="DD-peptidase/beta-lactamase superfamily"/>
    <property type="match status" value="1"/>
</dbReference>
<evidence type="ECO:0000313" key="2">
    <source>
        <dbReference type="EMBL" id="MCR2807106.1"/>
    </source>
</evidence>
<dbReference type="AlphaFoldDB" id="A0A9X2MWG5"/>
<dbReference type="SUPFAM" id="SSF56601">
    <property type="entry name" value="beta-lactamase/transpeptidase-like"/>
    <property type="match status" value="1"/>
</dbReference>
<dbReference type="InterPro" id="IPR012338">
    <property type="entry name" value="Beta-lactam/transpept-like"/>
</dbReference>
<protein>
    <submittedName>
        <fullName evidence="2">Beta-lactamase family protein</fullName>
    </submittedName>
</protein>
<comment type="caution">
    <text evidence="2">The sequence shown here is derived from an EMBL/GenBank/DDBJ whole genome shotgun (WGS) entry which is preliminary data.</text>
</comment>
<dbReference type="EMBL" id="JANIPJ010000023">
    <property type="protein sequence ID" value="MCR2807106.1"/>
    <property type="molecule type" value="Genomic_DNA"/>
</dbReference>
<reference evidence="2" key="1">
    <citation type="submission" date="2022-08" db="EMBL/GenBank/DDBJ databases">
        <title>The genomic sequence of strain Paenibacillus sp. SCIV0701.</title>
        <authorList>
            <person name="Zhao H."/>
        </authorList>
    </citation>
    <scope>NUCLEOTIDE SEQUENCE</scope>
    <source>
        <strain evidence="2">SCIV0701</strain>
    </source>
</reference>
<dbReference type="Pfam" id="PF00144">
    <property type="entry name" value="Beta-lactamase"/>
    <property type="match status" value="1"/>
</dbReference>
<evidence type="ECO:0000313" key="3">
    <source>
        <dbReference type="Proteomes" id="UP001141950"/>
    </source>
</evidence>
<dbReference type="PANTHER" id="PTHR43283">
    <property type="entry name" value="BETA-LACTAMASE-RELATED"/>
    <property type="match status" value="1"/>
</dbReference>
<organism evidence="2 3">
    <name type="scientific">Paenibacillus soyae</name>
    <dbReference type="NCBI Taxonomy" id="2969249"/>
    <lineage>
        <taxon>Bacteria</taxon>
        <taxon>Bacillati</taxon>
        <taxon>Bacillota</taxon>
        <taxon>Bacilli</taxon>
        <taxon>Bacillales</taxon>
        <taxon>Paenibacillaceae</taxon>
        <taxon>Paenibacillus</taxon>
    </lineage>
</organism>
<accession>A0A9X2MWG5</accession>
<evidence type="ECO:0000259" key="1">
    <source>
        <dbReference type="Pfam" id="PF00144"/>
    </source>
</evidence>
<name>A0A9X2MWG5_9BACL</name>
<dbReference type="InterPro" id="IPR001466">
    <property type="entry name" value="Beta-lactam-related"/>
</dbReference>
<keyword evidence="3" id="KW-1185">Reference proteome</keyword>
<gene>
    <name evidence="2" type="ORF">NQZ67_24780</name>
</gene>
<dbReference type="PANTHER" id="PTHR43283:SF7">
    <property type="entry name" value="BETA-LACTAMASE-RELATED DOMAIN-CONTAINING PROTEIN"/>
    <property type="match status" value="1"/>
</dbReference>